<gene>
    <name evidence="1" type="ORF">COT51_00380</name>
</gene>
<evidence type="ECO:0000313" key="1">
    <source>
        <dbReference type="EMBL" id="PIS21887.1"/>
    </source>
</evidence>
<sequence length="230" mass="26318">MEVKASTQEHLDIEDIKDDVVILKDGGASLVIQTTSVNFDLLSEREQDAMILAFGNLLNSLSFPVQVIIRSKRTDISEYIKSLIELENKEQDSKLKHRINAYREFITELVTKNEVLTKNFYLVVTYNSGVIKPPTGPFDAFTRLFGMKSKRIPVDVTAVLKKAKVELEPKKEFIISELNRIGIKGRVLRTKDLIELFFDIYNKDIAKEQRPRLTKEEYTTPIVEPAIENG</sequence>
<reference evidence="2" key="1">
    <citation type="submission" date="2017-09" db="EMBL/GenBank/DDBJ databases">
        <title>Depth-based differentiation of microbial function through sediment-hosted aquifers and enrichment of novel symbionts in the deep terrestrial subsurface.</title>
        <authorList>
            <person name="Probst A.J."/>
            <person name="Ladd B."/>
            <person name="Jarett J.K."/>
            <person name="Geller-Mcgrath D.E."/>
            <person name="Sieber C.M.K."/>
            <person name="Emerson J.B."/>
            <person name="Anantharaman K."/>
            <person name="Thomas B.C."/>
            <person name="Malmstrom R."/>
            <person name="Stieglmeier M."/>
            <person name="Klingl A."/>
            <person name="Woyke T."/>
            <person name="Ryan C.M."/>
            <person name="Banfield J.F."/>
        </authorList>
    </citation>
    <scope>NUCLEOTIDE SEQUENCE [LARGE SCALE GENOMIC DNA]</scope>
</reference>
<accession>A0A2H0XAC6</accession>
<proteinExistence type="predicted"/>
<dbReference type="Proteomes" id="UP000231098">
    <property type="component" value="Unassembled WGS sequence"/>
</dbReference>
<comment type="caution">
    <text evidence="1">The sequence shown here is derived from an EMBL/GenBank/DDBJ whole genome shotgun (WGS) entry which is preliminary data.</text>
</comment>
<protein>
    <submittedName>
        <fullName evidence="1">Uncharacterized protein</fullName>
    </submittedName>
</protein>
<evidence type="ECO:0000313" key="2">
    <source>
        <dbReference type="Proteomes" id="UP000231098"/>
    </source>
</evidence>
<name>A0A2H0XAC6_UNCKA</name>
<organism evidence="1 2">
    <name type="scientific">candidate division WWE3 bacterium CG08_land_8_20_14_0_20_41_15</name>
    <dbReference type="NCBI Taxonomy" id="1975086"/>
    <lineage>
        <taxon>Bacteria</taxon>
        <taxon>Katanobacteria</taxon>
    </lineage>
</organism>
<dbReference type="EMBL" id="PEYV01000006">
    <property type="protein sequence ID" value="PIS21887.1"/>
    <property type="molecule type" value="Genomic_DNA"/>
</dbReference>
<dbReference type="AlphaFoldDB" id="A0A2H0XAC6"/>